<sequence length="1815" mass="202895">MADPLSLAASIAGLISLADLVFKTTYKFVRAAKDAKDEIQSLLDEINNLASVLRRLEALTSDLEDEGQSFDPTLRNHCLNQCYKTFNRIEFRVKKASESFKKSKFDGIVRQLKWPFSSSETKELLAELSRHKQTISVALLADSMRKIQESLSKSDYIITALGEVTRRVEINTMITINDHKKRILDHFMKVNPQPALQTSTRLNHSETGLWLTKSPTFIRWLETPGSKPWLTGIPGAGKTILAGSVIREALSHNYVSRKIGVAFFFCDYNDPKTWNIVNILGALASQLARQNDESYNLLDAYYEALYPPKGLPQTADADELRVKVSQMCETFDQAIIVVDGLDECDDMTDEVVDSLIQLADYSNGLSMALFSRDHTNIRARLEEDFELIKIDAHIEDVELYVNAEVDKRIRTRQLQLSSVDMKEEIRTTLVRKAAGMCSSLIRKSTDGKYFEFAHFSVREFLEDENAISQGADLQKYRIHQQTTNTLLATQCLRFLQMENFDKLPKTPHEHVVTTVQRDETYPFYRHAALLWITLTKDGFGESGILDLAKSLFQPSKRAYFMCWAIEVFNKVTYATRTRSTLSETQAWRIVNNPSFQPLHMAAALILPEICGFLICSASDVNQKLDTATSLDLAFMSILAVPGLAEMSGTSATHRSIMTNGRNQFLPSTQRRDMTIDCLMHAGARPSDHLIPPNTLTISSITCLFASIFNDLYPIYRCLCSHITPSVSDVQVLQEWLVATSTSNYVAEVSTRMLLKLLSSTGAYSNDWGAELGRIVWTWAQECGFSLTRDLSLIGSSALMSDDALVSQLVSAVCSDNIQLLKYCFKDRRLRNQVRYSGPANELLHLAVKHNAFAVFKALVIAGFDPYAYNYGGDLPIHLCERQGSLRPLRTFKDLGISLISQNQDGYNVLHYWAQDRPLNYEFLNDIFELNPEEAIEGLQTRTPHGDTPLTMVFASAGEFPGGKHHGPDLNKLCIQVLELLQRYHNGKRIDTNLGTDYSVKCLKGAFTEFDRMIEIDPTPLHEPKSWVSLDQVQLLKIIYPDALSSRVDGRLPLESYITNMLDNHAFLNNSAIKALFPHNLSDLESNETQSLWSLVCCITDDVRVSSRIKHISSEEFETMIVIVFELGAMRSHEEQFKESGLKLLLSNYHFALMPTIRDAIMQTNHWDGLKSSDELSVLFQDVIKNTNIDMMRLLNENGADLHHRVYGQTPFEVAFHARVAIDLCNTEGGAKVLRELLERCSVEETMKDTLRIDEASPLHTLATSEDANGILWLAEALVQHGFDINYVGSGSYAATPLVYHLQQSSLQFAERPLNLGADPFVSGPSFFDGVHTTIATDELAFLQKIANHANETGSSVRWSDPITFRVPKFEVRNFGQKAVISNGTALHVASACNSVACLEYMLNQVSEPEKAFISDEGLSPVHIAAYKGFVDVMKLLLAKGFNAMVESQLGSSPLHMAVMGGHLPIVQFLIEHGAFQTVDVNGMTPGRISSDLGLNEIHEVLEGFPRGGHKQIAPFQELVEFVEPTENWAMEMERAVDENDYERMKKMIRGRGSVDVPLPSSPGLSALLVALDDGNLAMSKWLIGEGASVLQGGCGDKLGKSVIELAAGQKRLNCLLPELFLKYLRQGGDLRFGCEFLFHGAIDEENTKGLEILLEEAEKHLHYIGGADIDGADLNGWTPLMFSQDASTAQHLLSLGASIAAVSRVGSLPSFLVRNGASLTYTSKSGFTSCFLVAGTEAVRKWLLCGRFMDQKRLAAENDADCVQQEVPWGGYIQAKVLLYGRRARWFGESTSDYEKRLSNMKRSWQGKVVRLHVE</sequence>
<keyword evidence="3" id="KW-0175">Coiled coil</keyword>
<comment type="caution">
    <text evidence="6">The sequence shown here is derived from an EMBL/GenBank/DDBJ whole genome shotgun (WGS) entry which is preliminary data.</text>
</comment>
<dbReference type="InterPro" id="IPR002110">
    <property type="entry name" value="Ankyrin_rpt"/>
</dbReference>
<dbReference type="InterPro" id="IPR031348">
    <property type="entry name" value="PigL_N"/>
</dbReference>
<evidence type="ECO:0000256" key="1">
    <source>
        <dbReference type="ARBA" id="ARBA00022737"/>
    </source>
</evidence>
<feature type="repeat" description="ANK" evidence="2">
    <location>
        <begin position="1416"/>
        <end position="1448"/>
    </location>
</feature>
<dbReference type="SMART" id="SM00248">
    <property type="entry name" value="ANK"/>
    <property type="match status" value="10"/>
</dbReference>
<dbReference type="Pfam" id="PF17111">
    <property type="entry name" value="PigL_N"/>
    <property type="match status" value="1"/>
</dbReference>
<gene>
    <name evidence="6" type="ORF">FPHYL_2882</name>
</gene>
<dbReference type="Pfam" id="PF24883">
    <property type="entry name" value="NPHP3_N"/>
    <property type="match status" value="1"/>
</dbReference>
<organism evidence="6 7">
    <name type="scientific">Fusarium phyllophilum</name>
    <dbReference type="NCBI Taxonomy" id="47803"/>
    <lineage>
        <taxon>Eukaryota</taxon>
        <taxon>Fungi</taxon>
        <taxon>Dikarya</taxon>
        <taxon>Ascomycota</taxon>
        <taxon>Pezizomycotina</taxon>
        <taxon>Sordariomycetes</taxon>
        <taxon>Hypocreomycetidae</taxon>
        <taxon>Hypocreales</taxon>
        <taxon>Nectriaceae</taxon>
        <taxon>Fusarium</taxon>
        <taxon>Fusarium fujikuroi species complex</taxon>
    </lineage>
</organism>
<dbReference type="Pfam" id="PF12796">
    <property type="entry name" value="Ank_2"/>
    <property type="match status" value="1"/>
</dbReference>
<evidence type="ECO:0000259" key="4">
    <source>
        <dbReference type="Pfam" id="PF17111"/>
    </source>
</evidence>
<dbReference type="InterPro" id="IPR056884">
    <property type="entry name" value="NPHP3-like_N"/>
</dbReference>
<keyword evidence="7" id="KW-1185">Reference proteome</keyword>
<evidence type="ECO:0000256" key="2">
    <source>
        <dbReference type="PROSITE-ProRule" id="PRU00023"/>
    </source>
</evidence>
<feature type="repeat" description="ANK" evidence="2">
    <location>
        <begin position="1449"/>
        <end position="1474"/>
    </location>
</feature>
<dbReference type="Gene3D" id="1.25.40.20">
    <property type="entry name" value="Ankyrin repeat-containing domain"/>
    <property type="match status" value="4"/>
</dbReference>
<evidence type="ECO:0000313" key="6">
    <source>
        <dbReference type="EMBL" id="KAF5568221.1"/>
    </source>
</evidence>
<proteinExistence type="predicted"/>
<dbReference type="SUPFAM" id="SSF48403">
    <property type="entry name" value="Ankyrin repeat"/>
    <property type="match status" value="3"/>
</dbReference>
<dbReference type="PANTHER" id="PTHR10039">
    <property type="entry name" value="AMELOGENIN"/>
    <property type="match status" value="1"/>
</dbReference>
<keyword evidence="2" id="KW-0040">ANK repeat</keyword>
<protein>
    <submittedName>
        <fullName evidence="6">Ankyrin repeat</fullName>
    </submittedName>
</protein>
<dbReference type="InterPro" id="IPR036770">
    <property type="entry name" value="Ankyrin_rpt-contain_sf"/>
</dbReference>
<dbReference type="PANTHER" id="PTHR10039:SF16">
    <property type="entry name" value="GPI INOSITOL-DEACYLASE"/>
    <property type="match status" value="1"/>
</dbReference>
<reference evidence="6 7" key="1">
    <citation type="submission" date="2020-05" db="EMBL/GenBank/DDBJ databases">
        <title>Identification and distribution of gene clusters putatively required for synthesis of sphingolipid metabolism inhibitors in phylogenetically diverse species of the filamentous fungus Fusarium.</title>
        <authorList>
            <person name="Kim H.-S."/>
            <person name="Busman M."/>
            <person name="Brown D.W."/>
            <person name="Divon H."/>
            <person name="Uhlig S."/>
            <person name="Proctor R.H."/>
        </authorList>
    </citation>
    <scope>NUCLEOTIDE SEQUENCE [LARGE SCALE GENOMIC DNA]</scope>
    <source>
        <strain evidence="6 7">NRRL 13617</strain>
    </source>
</reference>
<dbReference type="SUPFAM" id="SSF52540">
    <property type="entry name" value="P-loop containing nucleoside triphosphate hydrolases"/>
    <property type="match status" value="1"/>
</dbReference>
<dbReference type="InterPro" id="IPR027417">
    <property type="entry name" value="P-loop_NTPase"/>
</dbReference>
<dbReference type="Proteomes" id="UP000582016">
    <property type="component" value="Unassembled WGS sequence"/>
</dbReference>
<feature type="domain" description="Azaphilone pigments biosynthesis cluster protein L N-terminal" evidence="4">
    <location>
        <begin position="2"/>
        <end position="148"/>
    </location>
</feature>
<dbReference type="PROSITE" id="PS50088">
    <property type="entry name" value="ANK_REPEAT"/>
    <property type="match status" value="2"/>
</dbReference>
<dbReference type="PROSITE" id="PS50297">
    <property type="entry name" value="ANK_REP_REGION"/>
    <property type="match status" value="2"/>
</dbReference>
<accession>A0A8H5NIW6</accession>
<dbReference type="OrthoDB" id="194358at2759"/>
<dbReference type="EMBL" id="JAAOAQ010000087">
    <property type="protein sequence ID" value="KAF5568221.1"/>
    <property type="molecule type" value="Genomic_DNA"/>
</dbReference>
<keyword evidence="1" id="KW-0677">Repeat</keyword>
<evidence type="ECO:0000313" key="7">
    <source>
        <dbReference type="Proteomes" id="UP000582016"/>
    </source>
</evidence>
<evidence type="ECO:0000259" key="5">
    <source>
        <dbReference type="Pfam" id="PF24883"/>
    </source>
</evidence>
<evidence type="ECO:0000256" key="3">
    <source>
        <dbReference type="SAM" id="Coils"/>
    </source>
</evidence>
<dbReference type="Gene3D" id="3.40.50.300">
    <property type="entry name" value="P-loop containing nucleotide triphosphate hydrolases"/>
    <property type="match status" value="1"/>
</dbReference>
<name>A0A8H5NIW6_9HYPO</name>
<feature type="domain" description="Nephrocystin 3-like N-terminal" evidence="5">
    <location>
        <begin position="207"/>
        <end position="372"/>
    </location>
</feature>
<feature type="coiled-coil region" evidence="3">
    <location>
        <begin position="29"/>
        <end position="66"/>
    </location>
</feature>